<accession>A0AAW4GB60</accession>
<gene>
    <name evidence="2" type="ORF">JTZ10_21585</name>
</gene>
<proteinExistence type="predicted"/>
<dbReference type="RefSeq" id="WP_204718903.1">
    <property type="nucleotide sequence ID" value="NZ_JAFFGU010000019.1"/>
</dbReference>
<protein>
    <submittedName>
        <fullName evidence="2">Uncharacterized protein</fullName>
    </submittedName>
</protein>
<organism evidence="2 3">
    <name type="scientific">Gordonia rubripertincta</name>
    <name type="common">Rhodococcus corallinus</name>
    <dbReference type="NCBI Taxonomy" id="36822"/>
    <lineage>
        <taxon>Bacteria</taxon>
        <taxon>Bacillati</taxon>
        <taxon>Actinomycetota</taxon>
        <taxon>Actinomycetes</taxon>
        <taxon>Mycobacteriales</taxon>
        <taxon>Gordoniaceae</taxon>
        <taxon>Gordonia</taxon>
    </lineage>
</organism>
<dbReference type="EMBL" id="JAFFGU010000019">
    <property type="protein sequence ID" value="MBM7280340.1"/>
    <property type="molecule type" value="Genomic_DNA"/>
</dbReference>
<feature type="region of interest" description="Disordered" evidence="1">
    <location>
        <begin position="71"/>
        <end position="95"/>
    </location>
</feature>
<dbReference type="AlphaFoldDB" id="A0AAW4GB60"/>
<sequence length="121" mass="13911">MSVPSLESLLAQHAVKYVEIDDVALCMCGQRFHDNTSPNDQREGVMSHSDHLASVIREQWLTAEYIAAGTEGPDMDWTSEDTWATPSDAEEWQRRTQNQGWVERRYVSEWVRLADEAEVQQ</sequence>
<evidence type="ECO:0000256" key="1">
    <source>
        <dbReference type="SAM" id="MobiDB-lite"/>
    </source>
</evidence>
<dbReference type="Proteomes" id="UP001195196">
    <property type="component" value="Unassembled WGS sequence"/>
</dbReference>
<reference evidence="2" key="1">
    <citation type="submission" date="2021-02" db="EMBL/GenBank/DDBJ databases">
        <title>Taxonomy, biology and ecology of Rhodococcus bacteria occurring in California pistachio and other woody hosts as revealed by genome sequence analyses.</title>
        <authorList>
            <person name="Riely B."/>
            <person name="Gai Y."/>
        </authorList>
    </citation>
    <scope>NUCLEOTIDE SEQUENCE</scope>
    <source>
        <strain evidence="2">BP-295</strain>
    </source>
</reference>
<name>A0AAW4GB60_GORRU</name>
<evidence type="ECO:0000313" key="3">
    <source>
        <dbReference type="Proteomes" id="UP001195196"/>
    </source>
</evidence>
<comment type="caution">
    <text evidence="2">The sequence shown here is derived from an EMBL/GenBank/DDBJ whole genome shotgun (WGS) entry which is preliminary data.</text>
</comment>
<evidence type="ECO:0000313" key="2">
    <source>
        <dbReference type="EMBL" id="MBM7280340.1"/>
    </source>
</evidence>